<dbReference type="SUPFAM" id="SSF52777">
    <property type="entry name" value="CoA-dependent acyltransferases"/>
    <property type="match status" value="1"/>
</dbReference>
<dbReference type="PROSITE" id="PS50968">
    <property type="entry name" value="BIOTINYL_LIPOYL"/>
    <property type="match status" value="1"/>
</dbReference>
<name>A0A3B0VGB5_9ZZZZ</name>
<keyword evidence="3 8" id="KW-0808">Transferase</keyword>
<dbReference type="InterPro" id="IPR003016">
    <property type="entry name" value="2-oxoA_DH_lipoyl-BS"/>
</dbReference>
<dbReference type="PROSITE" id="PS51826">
    <property type="entry name" value="PSBD"/>
    <property type="match status" value="1"/>
</dbReference>
<dbReference type="SUPFAM" id="SSF47005">
    <property type="entry name" value="Peripheral subunit-binding domain of 2-oxo acid dehydrogenase complex"/>
    <property type="match status" value="1"/>
</dbReference>
<dbReference type="Gene3D" id="4.10.320.10">
    <property type="entry name" value="E3-binding domain"/>
    <property type="match status" value="1"/>
</dbReference>
<dbReference type="InterPro" id="IPR023213">
    <property type="entry name" value="CAT-like_dom_sf"/>
</dbReference>
<dbReference type="InterPro" id="IPR004167">
    <property type="entry name" value="PSBD"/>
</dbReference>
<keyword evidence="4" id="KW-0450">Lipoyl</keyword>
<dbReference type="PANTHER" id="PTHR43178:SF12">
    <property type="entry name" value="DIHYDROLIPOAMIDE ACETYLTRANSFERASE COMPONENT OF PYRUVATE DEHYDROGENASE COMPLEX"/>
    <property type="match status" value="1"/>
</dbReference>
<sequence>MNIFNLPDLGEGLPDAEIVKWHVKEGDVVKEDQPMVSMETAKAVVDVPCPYSGTITKLHGQPGDVIDTGAVLVEFDGQEDTAAKLKDDIVDLIDDLDNELPLASQYPKSKAEVSSGNDSGTVVGEMETSNKVVSDITSIGSVKIAPAVKALAKKLKVNLNDVVATGAGGVIRPSDIRLTHEMESEAHQEQATATPPPTKPVKAEAVKSVQASTSSNKVNDQWQQVKGTRRAMARIMADAHAQVVPTTIMDDADIYQWPSGVDITARLIRAMVKGIEAEPALNSWFNGEKLARRIISHVDIGIAVDTPDGLFVPTLRNCEQLDAVQIRSGMNSIKEQIKTRSIPAADMKDFTIMLSNFGVFAGRYATPVITPPCVAIMASGRLLQEVVPVLGGFEVHRMIPLSLTFDHRAVTGGEAARFLATVINDLKKSK</sequence>
<dbReference type="SUPFAM" id="SSF51230">
    <property type="entry name" value="Single hybrid motif"/>
    <property type="match status" value="1"/>
</dbReference>
<keyword evidence="5 8" id="KW-0012">Acyltransferase</keyword>
<dbReference type="InterPro" id="IPR036625">
    <property type="entry name" value="E3-bd_dom_sf"/>
</dbReference>
<feature type="domain" description="Peripheral subunit-binding (PSBD)" evidence="7">
    <location>
        <begin position="143"/>
        <end position="180"/>
    </location>
</feature>
<dbReference type="Pfam" id="PF02817">
    <property type="entry name" value="E3_binding"/>
    <property type="match status" value="1"/>
</dbReference>
<evidence type="ECO:0000259" key="7">
    <source>
        <dbReference type="PROSITE" id="PS51826"/>
    </source>
</evidence>
<evidence type="ECO:0000256" key="3">
    <source>
        <dbReference type="ARBA" id="ARBA00022679"/>
    </source>
</evidence>
<dbReference type="PROSITE" id="PS00189">
    <property type="entry name" value="LIPOYL"/>
    <property type="match status" value="1"/>
</dbReference>
<dbReference type="GO" id="GO:0043754">
    <property type="term" value="F:dihydrolipoamide branched chain acyltransferase activity"/>
    <property type="evidence" value="ECO:0007669"/>
    <property type="project" value="UniProtKB-EC"/>
</dbReference>
<dbReference type="PANTHER" id="PTHR43178">
    <property type="entry name" value="DIHYDROLIPOAMIDE ACETYLTRANSFERASE COMPONENT OF PYRUVATE DEHYDROGENASE COMPLEX"/>
    <property type="match status" value="1"/>
</dbReference>
<dbReference type="CDD" id="cd06849">
    <property type="entry name" value="lipoyl_domain"/>
    <property type="match status" value="1"/>
</dbReference>
<dbReference type="InterPro" id="IPR000089">
    <property type="entry name" value="Biotin_lipoyl"/>
</dbReference>
<dbReference type="InterPro" id="IPR050743">
    <property type="entry name" value="2-oxoacid_DH_E2_comp"/>
</dbReference>
<evidence type="ECO:0000259" key="6">
    <source>
        <dbReference type="PROSITE" id="PS50968"/>
    </source>
</evidence>
<organism evidence="8">
    <name type="scientific">hydrothermal vent metagenome</name>
    <dbReference type="NCBI Taxonomy" id="652676"/>
    <lineage>
        <taxon>unclassified sequences</taxon>
        <taxon>metagenomes</taxon>
        <taxon>ecological metagenomes</taxon>
    </lineage>
</organism>
<gene>
    <name evidence="8" type="ORF">MNBD_GAMMA01-312</name>
</gene>
<evidence type="ECO:0000256" key="4">
    <source>
        <dbReference type="ARBA" id="ARBA00022823"/>
    </source>
</evidence>
<evidence type="ECO:0000313" key="8">
    <source>
        <dbReference type="EMBL" id="VAW39700.1"/>
    </source>
</evidence>
<dbReference type="AlphaFoldDB" id="A0A3B0VGB5"/>
<dbReference type="InterPro" id="IPR011053">
    <property type="entry name" value="Single_hybrid_motif"/>
</dbReference>
<dbReference type="Gene3D" id="3.30.559.10">
    <property type="entry name" value="Chloramphenicol acetyltransferase-like domain"/>
    <property type="match status" value="1"/>
</dbReference>
<feature type="domain" description="Lipoyl-binding" evidence="6">
    <location>
        <begin position="1"/>
        <end position="76"/>
    </location>
</feature>
<protein>
    <submittedName>
        <fullName evidence="8">Dihydrolipoamide acyltransferase component of branched-chain alpha-keto acid dehydrogenase complex</fullName>
        <ecNumber evidence="8">2.3.1.168</ecNumber>
    </submittedName>
</protein>
<dbReference type="GO" id="GO:0016407">
    <property type="term" value="F:acetyltransferase activity"/>
    <property type="evidence" value="ECO:0007669"/>
    <property type="project" value="TreeGrafter"/>
</dbReference>
<comment type="similarity">
    <text evidence="2">Belongs to the 2-oxoacid dehydrogenase family.</text>
</comment>
<evidence type="ECO:0000256" key="2">
    <source>
        <dbReference type="ARBA" id="ARBA00007317"/>
    </source>
</evidence>
<accession>A0A3B0VGB5</accession>
<dbReference type="InterPro" id="IPR001078">
    <property type="entry name" value="2-oxoacid_DH_actylTfrase"/>
</dbReference>
<evidence type="ECO:0000256" key="5">
    <source>
        <dbReference type="ARBA" id="ARBA00023315"/>
    </source>
</evidence>
<proteinExistence type="inferred from homology"/>
<dbReference type="Gene3D" id="2.40.50.100">
    <property type="match status" value="1"/>
</dbReference>
<dbReference type="Pfam" id="PF00198">
    <property type="entry name" value="2-oxoacid_dh"/>
    <property type="match status" value="1"/>
</dbReference>
<dbReference type="EMBL" id="UOEW01000242">
    <property type="protein sequence ID" value="VAW39700.1"/>
    <property type="molecule type" value="Genomic_DNA"/>
</dbReference>
<dbReference type="Pfam" id="PF00364">
    <property type="entry name" value="Biotin_lipoyl"/>
    <property type="match status" value="1"/>
</dbReference>
<dbReference type="GO" id="GO:0031405">
    <property type="term" value="F:lipoic acid binding"/>
    <property type="evidence" value="ECO:0007669"/>
    <property type="project" value="TreeGrafter"/>
</dbReference>
<dbReference type="EC" id="2.3.1.168" evidence="8"/>
<evidence type="ECO:0000256" key="1">
    <source>
        <dbReference type="ARBA" id="ARBA00001938"/>
    </source>
</evidence>
<reference evidence="8" key="1">
    <citation type="submission" date="2018-06" db="EMBL/GenBank/DDBJ databases">
        <authorList>
            <person name="Zhirakovskaya E."/>
        </authorList>
    </citation>
    <scope>NUCLEOTIDE SEQUENCE</scope>
</reference>
<comment type="cofactor">
    <cofactor evidence="1">
        <name>(R)-lipoate</name>
        <dbReference type="ChEBI" id="CHEBI:83088"/>
    </cofactor>
</comment>
<dbReference type="GO" id="GO:0005737">
    <property type="term" value="C:cytoplasm"/>
    <property type="evidence" value="ECO:0007669"/>
    <property type="project" value="TreeGrafter"/>
</dbReference>